<sequence length="244" mass="27118">MLFYILLLLFSACDGCPTGTIQGIASDSCYKSYISPQNFFIAEETCFVNEGGHLASVHDAFTNAFLMKEASSLFNADDYWASITPTKTIPTGSPTQMTPTTNNITQCYAYNPLVFDARWWCASSSCQSEYCYTGDYTNYRFNNLIQQLVIDFNGPTYSTGYPVNTIIFLGELGDPSLISNVSLDGIKTLSSGDNRAILVQLNNKELNTNSTKILADAGMTIIPWDFHFDRLIMAIRQAMSCFQL</sequence>
<proteinExistence type="predicted"/>
<dbReference type="WBParaSite" id="ACRNAN_Path_96.g350.t1">
    <property type="protein sequence ID" value="ACRNAN_Path_96.g350.t1"/>
    <property type="gene ID" value="ACRNAN_Path_96.g350"/>
</dbReference>
<dbReference type="InterPro" id="IPR016186">
    <property type="entry name" value="C-type_lectin-like/link_sf"/>
</dbReference>
<dbReference type="SUPFAM" id="SSF56436">
    <property type="entry name" value="C-type lectin-like"/>
    <property type="match status" value="1"/>
</dbReference>
<evidence type="ECO:0000259" key="2">
    <source>
        <dbReference type="Pfam" id="PF00059"/>
    </source>
</evidence>
<name>A0A914CFE8_9BILA</name>
<dbReference type="InterPro" id="IPR016187">
    <property type="entry name" value="CTDL_fold"/>
</dbReference>
<dbReference type="Proteomes" id="UP000887540">
    <property type="component" value="Unplaced"/>
</dbReference>
<reference evidence="4" key="1">
    <citation type="submission" date="2022-11" db="UniProtKB">
        <authorList>
            <consortium name="WormBaseParasite"/>
        </authorList>
    </citation>
    <scope>IDENTIFICATION</scope>
</reference>
<keyword evidence="3" id="KW-1185">Reference proteome</keyword>
<accession>A0A914CFE8</accession>
<feature type="signal peptide" evidence="1">
    <location>
        <begin position="1"/>
        <end position="15"/>
    </location>
</feature>
<evidence type="ECO:0000256" key="1">
    <source>
        <dbReference type="SAM" id="SignalP"/>
    </source>
</evidence>
<keyword evidence="1" id="KW-0732">Signal</keyword>
<protein>
    <submittedName>
        <fullName evidence="4">C-type lectin domain-containing protein</fullName>
    </submittedName>
</protein>
<dbReference type="CDD" id="cd00037">
    <property type="entry name" value="CLECT"/>
    <property type="match status" value="1"/>
</dbReference>
<evidence type="ECO:0000313" key="3">
    <source>
        <dbReference type="Proteomes" id="UP000887540"/>
    </source>
</evidence>
<dbReference type="AlphaFoldDB" id="A0A914CFE8"/>
<feature type="chain" id="PRO_5037456229" evidence="1">
    <location>
        <begin position="16"/>
        <end position="244"/>
    </location>
</feature>
<dbReference type="InterPro" id="IPR001304">
    <property type="entry name" value="C-type_lectin-like"/>
</dbReference>
<feature type="domain" description="C-type lectin" evidence="2">
    <location>
        <begin position="36"/>
        <end position="132"/>
    </location>
</feature>
<evidence type="ECO:0000313" key="4">
    <source>
        <dbReference type="WBParaSite" id="ACRNAN_Path_96.g350.t1"/>
    </source>
</evidence>
<dbReference type="Gene3D" id="3.10.100.10">
    <property type="entry name" value="Mannose-Binding Protein A, subunit A"/>
    <property type="match status" value="1"/>
</dbReference>
<dbReference type="Pfam" id="PF00059">
    <property type="entry name" value="Lectin_C"/>
    <property type="match status" value="1"/>
</dbReference>
<organism evidence="3 4">
    <name type="scientific">Acrobeloides nanus</name>
    <dbReference type="NCBI Taxonomy" id="290746"/>
    <lineage>
        <taxon>Eukaryota</taxon>
        <taxon>Metazoa</taxon>
        <taxon>Ecdysozoa</taxon>
        <taxon>Nematoda</taxon>
        <taxon>Chromadorea</taxon>
        <taxon>Rhabditida</taxon>
        <taxon>Tylenchina</taxon>
        <taxon>Cephalobomorpha</taxon>
        <taxon>Cephaloboidea</taxon>
        <taxon>Cephalobidae</taxon>
        <taxon>Acrobeloides</taxon>
    </lineage>
</organism>